<dbReference type="InterPro" id="IPR002686">
    <property type="entry name" value="Transposase_17"/>
</dbReference>
<keyword evidence="3" id="KW-1185">Reference proteome</keyword>
<evidence type="ECO:0000313" key="3">
    <source>
        <dbReference type="Proteomes" id="UP001218638"/>
    </source>
</evidence>
<dbReference type="GO" id="GO:0004803">
    <property type="term" value="F:transposase activity"/>
    <property type="evidence" value="ECO:0007669"/>
    <property type="project" value="InterPro"/>
</dbReference>
<dbReference type="PANTHER" id="PTHR36966">
    <property type="entry name" value="REP-ASSOCIATED TYROSINE TRANSPOSASE"/>
    <property type="match status" value="1"/>
</dbReference>
<evidence type="ECO:0000313" key="2">
    <source>
        <dbReference type="EMBL" id="WED64016.1"/>
    </source>
</evidence>
<dbReference type="RefSeq" id="WP_330930721.1">
    <property type="nucleotide sequence ID" value="NZ_CP119075.1"/>
</dbReference>
<protein>
    <submittedName>
        <fullName evidence="2">Transposase</fullName>
    </submittedName>
</protein>
<dbReference type="SUPFAM" id="SSF143422">
    <property type="entry name" value="Transposase IS200-like"/>
    <property type="match status" value="1"/>
</dbReference>
<dbReference type="GO" id="GO:0043565">
    <property type="term" value="F:sequence-specific DNA binding"/>
    <property type="evidence" value="ECO:0007669"/>
    <property type="project" value="TreeGrafter"/>
</dbReference>
<dbReference type="SMART" id="SM01321">
    <property type="entry name" value="Y1_Tnp"/>
    <property type="match status" value="1"/>
</dbReference>
<dbReference type="Gene3D" id="3.30.70.1290">
    <property type="entry name" value="Transposase IS200-like"/>
    <property type="match status" value="1"/>
</dbReference>
<sequence>MSESPQRGPGYGALRRGRIDLPGATYFLTMTVRRPLRFRSGLMETDVCRSLQKGAHDLVKEDAWWLHAIVIMPDHVHMLVRLTSGTLAAAVRAWKGRQSTPLRKRNLSWQPGFYDHRLRPQDQVLGVVRYMWLNPYRADLVADDQVWPGWWCSEQVSIWLGQNAADDRDVLPPAWWR</sequence>
<dbReference type="Pfam" id="PF01797">
    <property type="entry name" value="Y1_Tnp"/>
    <property type="match status" value="1"/>
</dbReference>
<organism evidence="2 3">
    <name type="scientific">Synoicihabitans lomoniglobus</name>
    <dbReference type="NCBI Taxonomy" id="2909285"/>
    <lineage>
        <taxon>Bacteria</taxon>
        <taxon>Pseudomonadati</taxon>
        <taxon>Verrucomicrobiota</taxon>
        <taxon>Opitutia</taxon>
        <taxon>Opitutales</taxon>
        <taxon>Opitutaceae</taxon>
        <taxon>Synoicihabitans</taxon>
    </lineage>
</organism>
<dbReference type="EMBL" id="CP119075">
    <property type="protein sequence ID" value="WED64016.1"/>
    <property type="molecule type" value="Genomic_DNA"/>
</dbReference>
<gene>
    <name evidence="2" type="ORF">PXH66_16885</name>
</gene>
<reference evidence="2" key="1">
    <citation type="submission" date="2023-03" db="EMBL/GenBank/DDBJ databases">
        <title>Lomoglobus Profundus gen. nov., sp. nov., a novel member of the phylum Verrucomicrobia, isolated from deep-marine sediment of South China Sea.</title>
        <authorList>
            <person name="Ahmad T."/>
            <person name="Ishaq S.E."/>
            <person name="Wang F."/>
        </authorList>
    </citation>
    <scope>NUCLEOTIDE SEQUENCE</scope>
    <source>
        <strain evidence="2">LMO-M01</strain>
    </source>
</reference>
<evidence type="ECO:0000259" key="1">
    <source>
        <dbReference type="SMART" id="SM01321"/>
    </source>
</evidence>
<dbReference type="InterPro" id="IPR052715">
    <property type="entry name" value="RAYT_transposase"/>
</dbReference>
<dbReference type="AlphaFoldDB" id="A0AAE9ZV91"/>
<feature type="domain" description="Transposase IS200-like" evidence="1">
    <location>
        <begin position="21"/>
        <end position="134"/>
    </location>
</feature>
<dbReference type="KEGG" id="slom:PXH66_16885"/>
<dbReference type="PANTHER" id="PTHR36966:SF1">
    <property type="entry name" value="REP-ASSOCIATED TYROSINE TRANSPOSASE"/>
    <property type="match status" value="1"/>
</dbReference>
<name>A0AAE9ZV91_9BACT</name>
<accession>A0AAE9ZV91</accession>
<dbReference type="GO" id="GO:0006313">
    <property type="term" value="P:DNA transposition"/>
    <property type="evidence" value="ECO:0007669"/>
    <property type="project" value="InterPro"/>
</dbReference>
<dbReference type="NCBIfam" id="NF047646">
    <property type="entry name" value="REP_Tyr_transpos"/>
    <property type="match status" value="1"/>
</dbReference>
<dbReference type="InterPro" id="IPR036515">
    <property type="entry name" value="Transposase_17_sf"/>
</dbReference>
<proteinExistence type="predicted"/>
<dbReference type="Proteomes" id="UP001218638">
    <property type="component" value="Chromosome"/>
</dbReference>